<accession>A0AB33JBG4</accession>
<dbReference type="SUPFAM" id="SSF53448">
    <property type="entry name" value="Nucleotide-diphospho-sugar transferases"/>
    <property type="match status" value="1"/>
</dbReference>
<dbReference type="PANTHER" id="PTHR43584:SF5">
    <property type="entry name" value="PROTEIN LICC"/>
    <property type="match status" value="1"/>
</dbReference>
<dbReference type="Gene3D" id="3.90.550.10">
    <property type="entry name" value="Spore Coat Polysaccharide Biosynthesis Protein SpsA, Chain A"/>
    <property type="match status" value="1"/>
</dbReference>
<dbReference type="Pfam" id="PF12804">
    <property type="entry name" value="NTP_transf_3"/>
    <property type="match status" value="1"/>
</dbReference>
<name>A0AB33JBG4_9BACT</name>
<feature type="domain" description="MobA-like NTP transferase" evidence="3">
    <location>
        <begin position="3"/>
        <end position="98"/>
    </location>
</feature>
<organism evidence="4">
    <name type="scientific">Prevotella sp. GTC17259</name>
    <dbReference type="NCBI Taxonomy" id="3236795"/>
    <lineage>
        <taxon>Bacteria</taxon>
        <taxon>Pseudomonadati</taxon>
        <taxon>Bacteroidota</taxon>
        <taxon>Bacteroidia</taxon>
        <taxon>Bacteroidales</taxon>
        <taxon>Prevotellaceae</taxon>
        <taxon>Prevotella</taxon>
    </lineage>
</organism>
<dbReference type="CDD" id="cd02523">
    <property type="entry name" value="PC_cytidylyltransferase"/>
    <property type="match status" value="1"/>
</dbReference>
<proteinExistence type="predicted"/>
<evidence type="ECO:0000259" key="3">
    <source>
        <dbReference type="Pfam" id="PF12804"/>
    </source>
</evidence>
<dbReference type="InterPro" id="IPR025877">
    <property type="entry name" value="MobA-like_NTP_Trfase"/>
</dbReference>
<keyword evidence="1 4" id="KW-0808">Transferase</keyword>
<dbReference type="InterPro" id="IPR029044">
    <property type="entry name" value="Nucleotide-diphossugar_trans"/>
</dbReference>
<gene>
    <name evidence="4" type="ORF">GTC17259_19370</name>
</gene>
<dbReference type="GO" id="GO:0016779">
    <property type="term" value="F:nucleotidyltransferase activity"/>
    <property type="evidence" value="ECO:0007669"/>
    <property type="project" value="UniProtKB-KW"/>
</dbReference>
<evidence type="ECO:0000313" key="4">
    <source>
        <dbReference type="EMBL" id="BFO76887.1"/>
    </source>
</evidence>
<dbReference type="AlphaFoldDB" id="A0AB33JBG4"/>
<sequence>MNAIIMAAGTSSRFVPLSWECPKGLLEIKGEILIERQIRQLHEAGIEDITIVTGYMADKFEYLKDKFGVSLVHNPDYARYNNTSTLMCVLDKLQDTWLCSSDNYFTENVFLEHPTQSQYAAEYAEGSTEEYCLAGDMDDNICEVTIGGANSWYMIGHVYFSKEFSEAFKAILISEYGKLETRQGYWEDVYIRHIDQLPKMKLRKFEPDIINEFDSLEELRNFDVSYKDNTRSSIIKAIAKKLNCQQSHLMNFGKYQSASYRYAFTFNDEDKQYLFLANHLEDFTIQEIKK</sequence>
<evidence type="ECO:0000256" key="1">
    <source>
        <dbReference type="ARBA" id="ARBA00022679"/>
    </source>
</evidence>
<dbReference type="PANTHER" id="PTHR43584">
    <property type="entry name" value="NUCLEOTIDYL TRANSFERASE"/>
    <property type="match status" value="1"/>
</dbReference>
<reference evidence="4" key="1">
    <citation type="submission" date="2024-07" db="EMBL/GenBank/DDBJ databases">
        <title>Complete genome sequence of Prevotella sp. YM-2024 GTC17259.</title>
        <authorList>
            <person name="Hayashi M."/>
            <person name="Muto Y."/>
            <person name="Tanaka K."/>
            <person name="Niwa H."/>
        </authorList>
    </citation>
    <scope>NUCLEOTIDE SEQUENCE</scope>
    <source>
        <strain evidence="4">GTC17259</strain>
    </source>
</reference>
<dbReference type="EMBL" id="AP035787">
    <property type="protein sequence ID" value="BFO76887.1"/>
    <property type="molecule type" value="Genomic_DNA"/>
</dbReference>
<dbReference type="InterPro" id="IPR050065">
    <property type="entry name" value="GlmU-like"/>
</dbReference>
<protein>
    <submittedName>
        <fullName evidence="4">NTP transferase domain-containing protein</fullName>
    </submittedName>
</protein>
<evidence type="ECO:0000256" key="2">
    <source>
        <dbReference type="ARBA" id="ARBA00022695"/>
    </source>
</evidence>
<keyword evidence="2" id="KW-0548">Nucleotidyltransferase</keyword>